<dbReference type="InterPro" id="IPR036296">
    <property type="entry name" value="SKP1-like_dim_sf"/>
</dbReference>
<dbReference type="Proteomes" id="UP000887578">
    <property type="component" value="Unplaced"/>
</dbReference>
<dbReference type="WBParaSite" id="PDA_v2.g8164.t1">
    <property type="protein sequence ID" value="PDA_v2.g8164.t1"/>
    <property type="gene ID" value="PDA_v2.g8164"/>
</dbReference>
<evidence type="ECO:0000259" key="3">
    <source>
        <dbReference type="Pfam" id="PF03931"/>
    </source>
</evidence>
<dbReference type="Gene3D" id="3.30.710.10">
    <property type="entry name" value="Potassium Channel Kv1.1, Chain A"/>
    <property type="match status" value="1"/>
</dbReference>
<dbReference type="PANTHER" id="PTHR11165">
    <property type="entry name" value="SKP1"/>
    <property type="match status" value="1"/>
</dbReference>
<evidence type="ECO:0000313" key="4">
    <source>
        <dbReference type="Proteomes" id="UP000887578"/>
    </source>
</evidence>
<keyword evidence="4" id="KW-1185">Reference proteome</keyword>
<dbReference type="InterPro" id="IPR011333">
    <property type="entry name" value="SKP1/BTB/POZ_sf"/>
</dbReference>
<proteinExistence type="inferred from homology"/>
<dbReference type="InterPro" id="IPR016073">
    <property type="entry name" value="Skp1_comp_POZ"/>
</dbReference>
<organism evidence="4 5">
    <name type="scientific">Panagrolaimus davidi</name>
    <dbReference type="NCBI Taxonomy" id="227884"/>
    <lineage>
        <taxon>Eukaryota</taxon>
        <taxon>Metazoa</taxon>
        <taxon>Ecdysozoa</taxon>
        <taxon>Nematoda</taxon>
        <taxon>Chromadorea</taxon>
        <taxon>Rhabditida</taxon>
        <taxon>Tylenchina</taxon>
        <taxon>Panagrolaimomorpha</taxon>
        <taxon>Panagrolaimoidea</taxon>
        <taxon>Panagrolaimidae</taxon>
        <taxon>Panagrolaimus</taxon>
    </lineage>
</organism>
<name>A0A914R982_9BILA</name>
<dbReference type="InterPro" id="IPR001232">
    <property type="entry name" value="SKP1-like"/>
</dbReference>
<dbReference type="SUPFAM" id="SSF81382">
    <property type="entry name" value="Skp1 dimerisation domain-like"/>
    <property type="match status" value="1"/>
</dbReference>
<comment type="similarity">
    <text evidence="1">Belongs to the SKP1 family.</text>
</comment>
<dbReference type="InterPro" id="IPR016897">
    <property type="entry name" value="SKP1"/>
</dbReference>
<dbReference type="SMART" id="SM00512">
    <property type="entry name" value="Skp1"/>
    <property type="match status" value="1"/>
</dbReference>
<reference evidence="5" key="1">
    <citation type="submission" date="2022-11" db="UniProtKB">
        <authorList>
            <consortium name="WormBaseParasite"/>
        </authorList>
    </citation>
    <scope>IDENTIFICATION</scope>
</reference>
<dbReference type="GO" id="GO:0006511">
    <property type="term" value="P:ubiquitin-dependent protein catabolic process"/>
    <property type="evidence" value="ECO:0007669"/>
    <property type="project" value="InterPro"/>
</dbReference>
<feature type="domain" description="SKP1 component POZ" evidence="3">
    <location>
        <begin position="4"/>
        <end position="59"/>
    </location>
</feature>
<dbReference type="Pfam" id="PF03931">
    <property type="entry name" value="Skp1_POZ"/>
    <property type="match status" value="1"/>
</dbReference>
<evidence type="ECO:0000256" key="1">
    <source>
        <dbReference type="ARBA" id="ARBA00009993"/>
    </source>
</evidence>
<sequence length="137" mass="15547">MSETITLISSDGINFNANRNAMCLSPVIKELLKTQSEIHLRTIDAETLQAIIHWCENHINDGIELPPWQMDANRLIDMDLLIMPEEKFKKVINAAYILNLERLIITADIRLANLVKDMNSGEILSFIGIENEISTDL</sequence>
<protein>
    <submittedName>
        <fullName evidence="5">SKP1 component POZ domain-containing protein</fullName>
    </submittedName>
</protein>
<dbReference type="SUPFAM" id="SSF54695">
    <property type="entry name" value="POZ domain"/>
    <property type="match status" value="1"/>
</dbReference>
<evidence type="ECO:0000256" key="2">
    <source>
        <dbReference type="ARBA" id="ARBA00022786"/>
    </source>
</evidence>
<evidence type="ECO:0000313" key="5">
    <source>
        <dbReference type="WBParaSite" id="PDA_v2.g8164.t1"/>
    </source>
</evidence>
<keyword evidence="2" id="KW-0833">Ubl conjugation pathway</keyword>
<accession>A0A914R982</accession>
<dbReference type="AlphaFoldDB" id="A0A914R982"/>